<evidence type="ECO:0000313" key="1">
    <source>
        <dbReference type="EMBL" id="SNQ60488.1"/>
    </source>
</evidence>
<reference evidence="2" key="1">
    <citation type="submission" date="2017-06" db="EMBL/GenBank/DDBJ databases">
        <authorList>
            <person name="Cremers G."/>
        </authorList>
    </citation>
    <scope>NUCLEOTIDE SEQUENCE [LARGE SCALE GENOMIC DNA]</scope>
</reference>
<organism evidence="1 2">
    <name type="scientific">Candidatus Methanoperedens nitratireducens</name>
    <dbReference type="NCBI Taxonomy" id="1392998"/>
    <lineage>
        <taxon>Archaea</taxon>
        <taxon>Methanobacteriati</taxon>
        <taxon>Methanobacteriota</taxon>
        <taxon>Stenosarchaea group</taxon>
        <taxon>Methanomicrobia</taxon>
        <taxon>Methanosarcinales</taxon>
        <taxon>ANME-2 cluster</taxon>
        <taxon>Candidatus Methanoperedentaceae</taxon>
        <taxon>Candidatus Methanoperedens</taxon>
    </lineage>
</organism>
<dbReference type="Proteomes" id="UP000218615">
    <property type="component" value="Unassembled WGS sequence"/>
</dbReference>
<dbReference type="AlphaFoldDB" id="A0A284VML7"/>
<sequence length="39" mass="4369">MANISKAPSKINIIKERTIKLSGSFAIDKFPKIPIEKIK</sequence>
<name>A0A284VML7_9EURY</name>
<proteinExistence type="predicted"/>
<evidence type="ECO:0000313" key="2">
    <source>
        <dbReference type="Proteomes" id="UP000218615"/>
    </source>
</evidence>
<protein>
    <submittedName>
        <fullName evidence="1">Uncharacterized protein</fullName>
    </submittedName>
</protein>
<accession>A0A284VML7</accession>
<gene>
    <name evidence="1" type="ORF">MNV_1840013</name>
</gene>
<dbReference type="EMBL" id="FZMP01000095">
    <property type="protein sequence ID" value="SNQ60488.1"/>
    <property type="molecule type" value="Genomic_DNA"/>
</dbReference>
<keyword evidence="2" id="KW-1185">Reference proteome</keyword>